<dbReference type="Proteomes" id="UP001187415">
    <property type="component" value="Unassembled WGS sequence"/>
</dbReference>
<proteinExistence type="predicted"/>
<evidence type="ECO:0000256" key="1">
    <source>
        <dbReference type="SAM" id="MobiDB-lite"/>
    </source>
</evidence>
<sequence>MDQINHSGRHCDSELRFCGTAQRFWTQRLSARLAGRLADARNCSSHFPWAHQADGDGKDGGSKPAVNPKPPYIRRKVMREVRMFEMWRGTEWMMCMEGVREVWDELHTAGAELAWPEAGSMRRGAGWWFGDAVGMEVPDSAAVCTELCGSDIVLLGANSSPQLRDLPESASLVHSLGPGCSTVFRCD</sequence>
<reference evidence="2" key="1">
    <citation type="submission" date="2023-07" db="EMBL/GenBank/DDBJ databases">
        <title>Chromosome-level Genome Assembly of Striped Snakehead (Channa striata).</title>
        <authorList>
            <person name="Liu H."/>
        </authorList>
    </citation>
    <scope>NUCLEOTIDE SEQUENCE</scope>
    <source>
        <strain evidence="2">Gz</strain>
        <tissue evidence="2">Muscle</tissue>
    </source>
</reference>
<comment type="caution">
    <text evidence="2">The sequence shown here is derived from an EMBL/GenBank/DDBJ whole genome shotgun (WGS) entry which is preliminary data.</text>
</comment>
<gene>
    <name evidence="2" type="ORF">Q5P01_014608</name>
</gene>
<evidence type="ECO:0000313" key="2">
    <source>
        <dbReference type="EMBL" id="KAK2837396.1"/>
    </source>
</evidence>
<keyword evidence="3" id="KW-1185">Reference proteome</keyword>
<dbReference type="EMBL" id="JAUPFM010000011">
    <property type="protein sequence ID" value="KAK2837396.1"/>
    <property type="molecule type" value="Genomic_DNA"/>
</dbReference>
<name>A0AA88SGX2_CHASR</name>
<protein>
    <submittedName>
        <fullName evidence="2">Uncharacterized protein</fullName>
    </submittedName>
</protein>
<organism evidence="2 3">
    <name type="scientific">Channa striata</name>
    <name type="common">Snakehead murrel</name>
    <name type="synonym">Ophicephalus striatus</name>
    <dbReference type="NCBI Taxonomy" id="64152"/>
    <lineage>
        <taxon>Eukaryota</taxon>
        <taxon>Metazoa</taxon>
        <taxon>Chordata</taxon>
        <taxon>Craniata</taxon>
        <taxon>Vertebrata</taxon>
        <taxon>Euteleostomi</taxon>
        <taxon>Actinopterygii</taxon>
        <taxon>Neopterygii</taxon>
        <taxon>Teleostei</taxon>
        <taxon>Neoteleostei</taxon>
        <taxon>Acanthomorphata</taxon>
        <taxon>Anabantaria</taxon>
        <taxon>Anabantiformes</taxon>
        <taxon>Channoidei</taxon>
        <taxon>Channidae</taxon>
        <taxon>Channa</taxon>
    </lineage>
</organism>
<evidence type="ECO:0000313" key="3">
    <source>
        <dbReference type="Proteomes" id="UP001187415"/>
    </source>
</evidence>
<feature type="region of interest" description="Disordered" evidence="1">
    <location>
        <begin position="51"/>
        <end position="70"/>
    </location>
</feature>
<dbReference type="AlphaFoldDB" id="A0AA88SGX2"/>
<accession>A0AA88SGX2</accession>